<dbReference type="InterPro" id="IPR013783">
    <property type="entry name" value="Ig-like_fold"/>
</dbReference>
<dbReference type="SMART" id="SM00634">
    <property type="entry name" value="BID_1"/>
    <property type="match status" value="1"/>
</dbReference>
<comment type="similarity">
    <text evidence="1">Belongs to the intimin/invasin family.</text>
</comment>
<dbReference type="Pfam" id="PF22352">
    <property type="entry name" value="K319L-like_PKD"/>
    <property type="match status" value="1"/>
</dbReference>
<evidence type="ECO:0000256" key="1">
    <source>
        <dbReference type="ARBA" id="ARBA00010116"/>
    </source>
</evidence>
<feature type="compositionally biased region" description="Polar residues" evidence="2">
    <location>
        <begin position="297"/>
        <end position="312"/>
    </location>
</feature>
<comment type="caution">
    <text evidence="6">The sequence shown here is derived from an EMBL/GenBank/DDBJ whole genome shotgun (WGS) entry which is preliminary data.</text>
</comment>
<keyword evidence="3" id="KW-0472">Membrane</keyword>
<feature type="region of interest" description="Disordered" evidence="2">
    <location>
        <begin position="293"/>
        <end position="312"/>
    </location>
</feature>
<dbReference type="PATRIC" id="fig|662479.7.peg.701"/>
<organism evidence="6 7">
    <name type="scientific">Haloferax mucosum ATCC BAA-1512</name>
    <dbReference type="NCBI Taxonomy" id="662479"/>
    <lineage>
        <taxon>Archaea</taxon>
        <taxon>Methanobacteriati</taxon>
        <taxon>Methanobacteriota</taxon>
        <taxon>Stenosarchaea group</taxon>
        <taxon>Halobacteria</taxon>
        <taxon>Halobacteriales</taxon>
        <taxon>Haloferacaceae</taxon>
        <taxon>Haloferax</taxon>
    </lineage>
</organism>
<evidence type="ECO:0000259" key="5">
    <source>
        <dbReference type="SMART" id="SM00634"/>
    </source>
</evidence>
<feature type="domain" description="Big-1" evidence="5">
    <location>
        <begin position="296"/>
        <end position="395"/>
    </location>
</feature>
<dbReference type="InterPro" id="IPR035986">
    <property type="entry name" value="PKD_dom_sf"/>
</dbReference>
<dbReference type="EMBL" id="AOLN01000006">
    <property type="protein sequence ID" value="ELZ96788.1"/>
    <property type="molecule type" value="Genomic_DNA"/>
</dbReference>
<evidence type="ECO:0000256" key="2">
    <source>
        <dbReference type="SAM" id="MobiDB-lite"/>
    </source>
</evidence>
<feature type="transmembrane region" description="Helical" evidence="3">
    <location>
        <begin position="12"/>
        <end position="30"/>
    </location>
</feature>
<dbReference type="RefSeq" id="WP_008318256.1">
    <property type="nucleotide sequence ID" value="NZ_AOLN01000006.1"/>
</dbReference>
<feature type="compositionally biased region" description="Low complexity" evidence="2">
    <location>
        <begin position="590"/>
        <end position="600"/>
    </location>
</feature>
<dbReference type="SUPFAM" id="SSF49373">
    <property type="entry name" value="Invasin/intimin cell-adhesion fragments"/>
    <property type="match status" value="1"/>
</dbReference>
<keyword evidence="3" id="KW-0812">Transmembrane</keyword>
<reference evidence="6 7" key="1">
    <citation type="journal article" date="2014" name="PLoS Genet.">
        <title>Phylogenetically driven sequencing of extremely halophilic archaea reveals strategies for static and dynamic osmo-response.</title>
        <authorList>
            <person name="Becker E.A."/>
            <person name="Seitzer P.M."/>
            <person name="Tritt A."/>
            <person name="Larsen D."/>
            <person name="Krusor M."/>
            <person name="Yao A.I."/>
            <person name="Wu D."/>
            <person name="Madern D."/>
            <person name="Eisen J.A."/>
            <person name="Darling A.E."/>
            <person name="Facciotti M.T."/>
        </authorList>
    </citation>
    <scope>NUCLEOTIDE SEQUENCE [LARGE SCALE GENOMIC DNA]</scope>
    <source>
        <strain evidence="6 7">ATCC BAA-1512</strain>
    </source>
</reference>
<dbReference type="InterPro" id="IPR003344">
    <property type="entry name" value="Big_1_dom"/>
</dbReference>
<dbReference type="SUPFAM" id="SSF49299">
    <property type="entry name" value="PKD domain"/>
    <property type="match status" value="1"/>
</dbReference>
<dbReference type="Gene3D" id="2.60.40.10">
    <property type="entry name" value="Immunoglobulins"/>
    <property type="match status" value="2"/>
</dbReference>
<feature type="region of interest" description="Disordered" evidence="2">
    <location>
        <begin position="567"/>
        <end position="608"/>
    </location>
</feature>
<accession>M0ILQ5</accession>
<dbReference type="STRING" id="662479.C440_03403"/>
<feature type="region of interest" description="Disordered" evidence="2">
    <location>
        <begin position="620"/>
        <end position="643"/>
    </location>
</feature>
<evidence type="ECO:0000256" key="3">
    <source>
        <dbReference type="SAM" id="Phobius"/>
    </source>
</evidence>
<evidence type="ECO:0000313" key="6">
    <source>
        <dbReference type="EMBL" id="ELZ96788.1"/>
    </source>
</evidence>
<keyword evidence="7" id="KW-1185">Reference proteome</keyword>
<dbReference type="Proteomes" id="UP000011550">
    <property type="component" value="Unassembled WGS sequence"/>
</dbReference>
<gene>
    <name evidence="6" type="ORF">C440_03403</name>
</gene>
<protein>
    <submittedName>
        <fullName evidence="6">PKD domain-containing protein</fullName>
    </submittedName>
</protein>
<dbReference type="OrthoDB" id="121941at2157"/>
<dbReference type="InterPro" id="IPR008964">
    <property type="entry name" value="Invasin/intimin_cell_adhesion"/>
</dbReference>
<dbReference type="InterPro" id="IPR022409">
    <property type="entry name" value="PKD/Chitinase_dom"/>
</dbReference>
<feature type="domain" description="PKD/Chitinase" evidence="4">
    <location>
        <begin position="578"/>
        <end position="671"/>
    </location>
</feature>
<proteinExistence type="inferred from homology"/>
<sequence>MDFRGDERAVTVQIGAVLLFGIIIISMSMYQATVVPNQNEQVEFQHNQDVHNEFVTLRGAVVESAAKSTPTPTTVSLGTRYPSRTLFVNPGPATGTLQTRSLGTFAVSNVSTNEAETSDYVTDNRLSFTTKALEYRPGYNVMQNAPTTVYENTVAYNRFDNGYNGTLSGQSLVDGRTISLVLLAGNYSENGVGSATIDAQAVSRATRTVSVTNNASANNVTITVPTKLSADDWRTILTDAEELDGSGDTSNDAYVHAVREGPTDESVVFVMERGATYDLRIGNVGVGSGIETPSPHYLTTTGPSSETVDSGGSETVTFEVRDRYNNPVSGVSVNFSASSAAVSLSTDSATTDADGRVEVTVTGQSAGTAAVLGSFDDDTFASATRQDASVSVTVSSGGSGGGVGGLLYENDAVGRDGDDSGSTRGGIEFSLQNVGTDSVEVLDVVVNPHDDRINGLSDRVGQGDNDPGETEFYVESPSGDGRVDYLISQSEYVTVPDDGIATDLDEDGNIAGPNPVVGSGESAKFYVYEFFDDGSNVNMVDEWVTARVSYRLPNGLVDSKTYTFRVNDAPPDGNSPPTARAGGPYTVSEGGSIQLDGSSSSDDDGTVDSYSWAITNDPTGGASISNAGSETPTFDAPSSVSGDTDVTVRLTVTDDDGATDTTTTTVTVQDTGGGNDAPTVDITDIQVFEAGNSGNVQTVTVAFSPDDANGDLRTGTVFVRVGGVLTDTASFSLTGAEGRTVTAQLSGNQNRGLVEVTVVVSDSQSATGSDTKDETQV</sequence>
<feature type="compositionally biased region" description="Polar residues" evidence="2">
    <location>
        <begin position="620"/>
        <end position="642"/>
    </location>
</feature>
<dbReference type="Pfam" id="PF02369">
    <property type="entry name" value="Big_1"/>
    <property type="match status" value="1"/>
</dbReference>
<evidence type="ECO:0000259" key="4">
    <source>
        <dbReference type="SMART" id="SM00089"/>
    </source>
</evidence>
<name>M0ILQ5_9EURY</name>
<dbReference type="AlphaFoldDB" id="M0ILQ5"/>
<keyword evidence="3" id="KW-1133">Transmembrane helix</keyword>
<evidence type="ECO:0000313" key="7">
    <source>
        <dbReference type="Proteomes" id="UP000011550"/>
    </source>
</evidence>
<dbReference type="SMART" id="SM00089">
    <property type="entry name" value="PKD"/>
    <property type="match status" value="1"/>
</dbReference>